<feature type="region of interest" description="Disordered" evidence="1">
    <location>
        <begin position="1"/>
        <end position="22"/>
    </location>
</feature>
<name>A0A5N5H622_9ROSA</name>
<dbReference type="EMBL" id="SMOL01000231">
    <property type="protein sequence ID" value="KAB2622053.1"/>
    <property type="molecule type" value="Genomic_DNA"/>
</dbReference>
<reference evidence="2 3" key="3">
    <citation type="submission" date="2019-11" db="EMBL/GenBank/DDBJ databases">
        <title>A de novo genome assembly of a pear dwarfing rootstock.</title>
        <authorList>
            <person name="Wang F."/>
            <person name="Wang J."/>
            <person name="Li S."/>
            <person name="Zhang Y."/>
            <person name="Fang M."/>
            <person name="Ma L."/>
            <person name="Zhao Y."/>
            <person name="Jiang S."/>
        </authorList>
    </citation>
    <scope>NUCLEOTIDE SEQUENCE [LARGE SCALE GENOMIC DNA]</scope>
    <source>
        <strain evidence="2">S2</strain>
        <tissue evidence="2">Leaf</tissue>
    </source>
</reference>
<sequence>MVLLISNKSARSSQPATVNSSTSPFQDFTNLVLHSHVELNNRPFVILVLVSWRHPRQTRIAASPSISLQQWNQRLDEGLGRAGGEDGGKKMG</sequence>
<reference evidence="2 3" key="1">
    <citation type="submission" date="2019-09" db="EMBL/GenBank/DDBJ databases">
        <authorList>
            <person name="Ou C."/>
        </authorList>
    </citation>
    <scope>NUCLEOTIDE SEQUENCE [LARGE SCALE GENOMIC DNA]</scope>
    <source>
        <strain evidence="2">S2</strain>
        <tissue evidence="2">Leaf</tissue>
    </source>
</reference>
<protein>
    <submittedName>
        <fullName evidence="2">Small glutamine-rich tetratricopeptide repeat-containing protein beta-like</fullName>
    </submittedName>
</protein>
<accession>A0A5N5H622</accession>
<reference evidence="3" key="2">
    <citation type="submission" date="2019-10" db="EMBL/GenBank/DDBJ databases">
        <title>A de novo genome assembly of a pear dwarfing rootstock.</title>
        <authorList>
            <person name="Wang F."/>
            <person name="Wang J."/>
            <person name="Li S."/>
            <person name="Zhang Y."/>
            <person name="Fang M."/>
            <person name="Ma L."/>
            <person name="Zhao Y."/>
            <person name="Jiang S."/>
        </authorList>
    </citation>
    <scope>NUCLEOTIDE SEQUENCE [LARGE SCALE GENOMIC DNA]</scope>
</reference>
<dbReference type="AlphaFoldDB" id="A0A5N5H622"/>
<dbReference type="Proteomes" id="UP000327157">
    <property type="component" value="Chromosome 4"/>
</dbReference>
<evidence type="ECO:0000313" key="2">
    <source>
        <dbReference type="EMBL" id="KAB2622053.1"/>
    </source>
</evidence>
<organism evidence="2 3">
    <name type="scientific">Pyrus ussuriensis x Pyrus communis</name>
    <dbReference type="NCBI Taxonomy" id="2448454"/>
    <lineage>
        <taxon>Eukaryota</taxon>
        <taxon>Viridiplantae</taxon>
        <taxon>Streptophyta</taxon>
        <taxon>Embryophyta</taxon>
        <taxon>Tracheophyta</taxon>
        <taxon>Spermatophyta</taxon>
        <taxon>Magnoliopsida</taxon>
        <taxon>eudicotyledons</taxon>
        <taxon>Gunneridae</taxon>
        <taxon>Pentapetalae</taxon>
        <taxon>rosids</taxon>
        <taxon>fabids</taxon>
        <taxon>Rosales</taxon>
        <taxon>Rosaceae</taxon>
        <taxon>Amygdaloideae</taxon>
        <taxon>Maleae</taxon>
        <taxon>Pyrus</taxon>
    </lineage>
</organism>
<proteinExistence type="predicted"/>
<gene>
    <name evidence="2" type="ORF">D8674_024235</name>
</gene>
<evidence type="ECO:0000313" key="3">
    <source>
        <dbReference type="Proteomes" id="UP000327157"/>
    </source>
</evidence>
<keyword evidence="3" id="KW-1185">Reference proteome</keyword>
<evidence type="ECO:0000256" key="1">
    <source>
        <dbReference type="SAM" id="MobiDB-lite"/>
    </source>
</evidence>
<comment type="caution">
    <text evidence="2">The sequence shown here is derived from an EMBL/GenBank/DDBJ whole genome shotgun (WGS) entry which is preliminary data.</text>
</comment>